<dbReference type="InterPro" id="IPR036047">
    <property type="entry name" value="F-box-like_dom_sf"/>
</dbReference>
<organism evidence="2 3">
    <name type="scientific">Heracleum sosnowskyi</name>
    <dbReference type="NCBI Taxonomy" id="360622"/>
    <lineage>
        <taxon>Eukaryota</taxon>
        <taxon>Viridiplantae</taxon>
        <taxon>Streptophyta</taxon>
        <taxon>Embryophyta</taxon>
        <taxon>Tracheophyta</taxon>
        <taxon>Spermatophyta</taxon>
        <taxon>Magnoliopsida</taxon>
        <taxon>eudicotyledons</taxon>
        <taxon>Gunneridae</taxon>
        <taxon>Pentapetalae</taxon>
        <taxon>asterids</taxon>
        <taxon>campanulids</taxon>
        <taxon>Apiales</taxon>
        <taxon>Apiaceae</taxon>
        <taxon>Apioideae</taxon>
        <taxon>apioid superclade</taxon>
        <taxon>Tordylieae</taxon>
        <taxon>Tordyliinae</taxon>
        <taxon>Heracleum</taxon>
    </lineage>
</organism>
<dbReference type="SMART" id="SM00256">
    <property type="entry name" value="FBOX"/>
    <property type="match status" value="1"/>
</dbReference>
<reference evidence="2" key="1">
    <citation type="submission" date="2023-02" db="EMBL/GenBank/DDBJ databases">
        <title>Genome of toxic invasive species Heracleum sosnowskyi carries increased number of genes despite the absence of recent whole-genome duplications.</title>
        <authorList>
            <person name="Schelkunov M."/>
            <person name="Shtratnikova V."/>
            <person name="Makarenko M."/>
            <person name="Klepikova A."/>
            <person name="Omelchenko D."/>
            <person name="Novikova G."/>
            <person name="Obukhova E."/>
            <person name="Bogdanov V."/>
            <person name="Penin A."/>
            <person name="Logacheva M."/>
        </authorList>
    </citation>
    <scope>NUCLEOTIDE SEQUENCE</scope>
    <source>
        <strain evidence="2">Hsosn_3</strain>
        <tissue evidence="2">Leaf</tissue>
    </source>
</reference>
<dbReference type="EMBL" id="JAUIZM010000011">
    <property type="protein sequence ID" value="KAK1354513.1"/>
    <property type="molecule type" value="Genomic_DNA"/>
</dbReference>
<evidence type="ECO:0000313" key="3">
    <source>
        <dbReference type="Proteomes" id="UP001237642"/>
    </source>
</evidence>
<dbReference type="InterPro" id="IPR001810">
    <property type="entry name" value="F-box_dom"/>
</dbReference>
<dbReference type="Gene3D" id="1.20.1280.50">
    <property type="match status" value="1"/>
</dbReference>
<dbReference type="PROSITE" id="PS50181">
    <property type="entry name" value="FBOX"/>
    <property type="match status" value="1"/>
</dbReference>
<comment type="caution">
    <text evidence="2">The sequence shown here is derived from an EMBL/GenBank/DDBJ whole genome shotgun (WGS) entry which is preliminary data.</text>
</comment>
<name>A0AAD8LZX6_9APIA</name>
<dbReference type="AlphaFoldDB" id="A0AAD8LZX6"/>
<sequence>MAKKIEMCSCYVPDEIIFQLLLLLPVQSLVRFKSVCKSWRSIISDPQFIETHTKQNSSLENTLLVVERDNKKFIENLYLINTPTSTQELVTQTKVCLPPQFGGKIRFVDHCNGLVCLSDKWLDVIFLWNPSTKQYKILPKKPKRETLIPMCLGFGFDSISNDYKVLSFSLLPVSQDGLDRYVPKAEMYSANADSWVEIEVPPTFKTSYIFYSESFHIKIGGVIYLELDGLDDILWFDLHNEASGVHMFPNSQTTHRKSNIFDFRGSVAAIFTSTGNGGESVYSIWALLDDGCGKVSWTKKFNLAPDLDFNKTWVDCFLGSGHFVTLNGVDECIFYDYLEKKEIKVRLQVAKAVEKQQTSTFKRVVKYTETLVSLQGFEQLK</sequence>
<protein>
    <recommendedName>
        <fullName evidence="1">F-box domain-containing protein</fullName>
    </recommendedName>
</protein>
<reference evidence="2" key="2">
    <citation type="submission" date="2023-05" db="EMBL/GenBank/DDBJ databases">
        <authorList>
            <person name="Schelkunov M.I."/>
        </authorList>
    </citation>
    <scope>NUCLEOTIDE SEQUENCE</scope>
    <source>
        <strain evidence="2">Hsosn_3</strain>
        <tissue evidence="2">Leaf</tissue>
    </source>
</reference>
<dbReference type="PANTHER" id="PTHR31672:SF13">
    <property type="entry name" value="F-BOX PROTEIN CPR30-LIKE"/>
    <property type="match status" value="1"/>
</dbReference>
<feature type="domain" description="F-box" evidence="1">
    <location>
        <begin position="6"/>
        <end position="52"/>
    </location>
</feature>
<dbReference type="Pfam" id="PF00646">
    <property type="entry name" value="F-box"/>
    <property type="match status" value="1"/>
</dbReference>
<dbReference type="PANTHER" id="PTHR31672">
    <property type="entry name" value="BNACNNG10540D PROTEIN"/>
    <property type="match status" value="1"/>
</dbReference>
<dbReference type="NCBIfam" id="TIGR01640">
    <property type="entry name" value="F_box_assoc_1"/>
    <property type="match status" value="1"/>
</dbReference>
<evidence type="ECO:0000313" key="2">
    <source>
        <dbReference type="EMBL" id="KAK1354513.1"/>
    </source>
</evidence>
<dbReference type="InterPro" id="IPR050796">
    <property type="entry name" value="SCF_F-box_component"/>
</dbReference>
<dbReference type="SUPFAM" id="SSF81383">
    <property type="entry name" value="F-box domain"/>
    <property type="match status" value="1"/>
</dbReference>
<keyword evidence="3" id="KW-1185">Reference proteome</keyword>
<dbReference type="InterPro" id="IPR017451">
    <property type="entry name" value="F-box-assoc_interact_dom"/>
</dbReference>
<proteinExistence type="predicted"/>
<evidence type="ECO:0000259" key="1">
    <source>
        <dbReference type="PROSITE" id="PS50181"/>
    </source>
</evidence>
<gene>
    <name evidence="2" type="ORF">POM88_047769</name>
</gene>
<dbReference type="InterPro" id="IPR013187">
    <property type="entry name" value="F-box-assoc_dom_typ3"/>
</dbReference>
<dbReference type="Proteomes" id="UP001237642">
    <property type="component" value="Unassembled WGS sequence"/>
</dbReference>
<dbReference type="Pfam" id="PF08268">
    <property type="entry name" value="FBA_3"/>
    <property type="match status" value="1"/>
</dbReference>
<accession>A0AAD8LZX6</accession>